<gene>
    <name evidence="1" type="ORF">SAMN04488522_104491</name>
</gene>
<dbReference type="Proteomes" id="UP000184287">
    <property type="component" value="Unassembled WGS sequence"/>
</dbReference>
<keyword evidence="2" id="KW-1185">Reference proteome</keyword>
<dbReference type="EMBL" id="FQUQ01000004">
    <property type="protein sequence ID" value="SHG10531.1"/>
    <property type="molecule type" value="Genomic_DNA"/>
</dbReference>
<reference evidence="2" key="1">
    <citation type="submission" date="2016-11" db="EMBL/GenBank/DDBJ databases">
        <authorList>
            <person name="Varghese N."/>
            <person name="Submissions S."/>
        </authorList>
    </citation>
    <scope>NUCLEOTIDE SEQUENCE [LARGE SCALE GENOMIC DNA]</scope>
    <source>
        <strain evidence="2">DSM 16990</strain>
    </source>
</reference>
<dbReference type="AlphaFoldDB" id="A0A1M5H3D3"/>
<name>A0A1M5H3D3_9SPHI</name>
<protein>
    <submittedName>
        <fullName evidence="1">Uncharacterized protein</fullName>
    </submittedName>
</protein>
<evidence type="ECO:0000313" key="2">
    <source>
        <dbReference type="Proteomes" id="UP000184287"/>
    </source>
</evidence>
<evidence type="ECO:0000313" key="1">
    <source>
        <dbReference type="EMBL" id="SHG10531.1"/>
    </source>
</evidence>
<dbReference type="RefSeq" id="WP_073233159.1">
    <property type="nucleotide sequence ID" value="NZ_FQUQ01000004.1"/>
</dbReference>
<dbReference type="STRING" id="288992.SAMN04488522_104491"/>
<sequence length="81" mass="8842">MAWYAYNGIGDPFIPSSYVKTTTNPTCTTGPFVCAIDLVDSTTIPTTAFNYNRLDYIANGLATLTPQPTGSQIYLYLKGCF</sequence>
<organism evidence="1 2">
    <name type="scientific">Pedobacter caeni</name>
    <dbReference type="NCBI Taxonomy" id="288992"/>
    <lineage>
        <taxon>Bacteria</taxon>
        <taxon>Pseudomonadati</taxon>
        <taxon>Bacteroidota</taxon>
        <taxon>Sphingobacteriia</taxon>
        <taxon>Sphingobacteriales</taxon>
        <taxon>Sphingobacteriaceae</taxon>
        <taxon>Pedobacter</taxon>
    </lineage>
</organism>
<accession>A0A1M5H3D3</accession>
<proteinExistence type="predicted"/>
<dbReference type="OrthoDB" id="769564at2"/>